<name>A0A8J7A823_9CYAN</name>
<feature type="domain" description="Nitrile hydratase beta subunit-like N-terminal" evidence="1">
    <location>
        <begin position="18"/>
        <end position="107"/>
    </location>
</feature>
<comment type="caution">
    <text evidence="2">The sequence shown here is derived from an EMBL/GenBank/DDBJ whole genome shotgun (WGS) entry which is preliminary data.</text>
</comment>
<dbReference type="Proteomes" id="UP000636505">
    <property type="component" value="Unassembled WGS sequence"/>
</dbReference>
<dbReference type="SUPFAM" id="SSF50090">
    <property type="entry name" value="Electron transport accessory proteins"/>
    <property type="match status" value="1"/>
</dbReference>
<dbReference type="EMBL" id="JADEXG010000021">
    <property type="protein sequence ID" value="MBE9077770.1"/>
    <property type="molecule type" value="Genomic_DNA"/>
</dbReference>
<reference evidence="2" key="1">
    <citation type="submission" date="2020-10" db="EMBL/GenBank/DDBJ databases">
        <authorList>
            <person name="Castelo-Branco R."/>
            <person name="Eusebio N."/>
            <person name="Adriana R."/>
            <person name="Vieira A."/>
            <person name="Brugerolle De Fraissinette N."/>
            <person name="Rezende De Castro R."/>
            <person name="Schneider M.P."/>
            <person name="Vasconcelos V."/>
            <person name="Leao P.N."/>
        </authorList>
    </citation>
    <scope>NUCLEOTIDE SEQUENCE</scope>
    <source>
        <strain evidence="2">LEGE 07310</strain>
    </source>
</reference>
<evidence type="ECO:0000313" key="2">
    <source>
        <dbReference type="EMBL" id="MBE9077770.1"/>
    </source>
</evidence>
<dbReference type="Gene3D" id="1.10.472.20">
    <property type="entry name" value="Nitrile hydratase, beta subunit"/>
    <property type="match status" value="1"/>
</dbReference>
<accession>A0A8J7A823</accession>
<proteinExistence type="predicted"/>
<dbReference type="InterPro" id="IPR023808">
    <property type="entry name" value="Nitrile_Hydratase_acc_put"/>
</dbReference>
<dbReference type="Pfam" id="PF21006">
    <property type="entry name" value="NHase_beta_N"/>
    <property type="match status" value="1"/>
</dbReference>
<protein>
    <submittedName>
        <fullName evidence="2">Nitrile hydratase accessory protein</fullName>
    </submittedName>
</protein>
<evidence type="ECO:0000313" key="3">
    <source>
        <dbReference type="Proteomes" id="UP000636505"/>
    </source>
</evidence>
<dbReference type="RefSeq" id="WP_193906886.1">
    <property type="nucleotide sequence ID" value="NZ_JADEXG010000021.1"/>
</dbReference>
<dbReference type="InterPro" id="IPR049054">
    <property type="entry name" value="CN_hydtase_beta-like_N"/>
</dbReference>
<organism evidence="2 3">
    <name type="scientific">Vasconcelosia minhoensis LEGE 07310</name>
    <dbReference type="NCBI Taxonomy" id="915328"/>
    <lineage>
        <taxon>Bacteria</taxon>
        <taxon>Bacillati</taxon>
        <taxon>Cyanobacteriota</taxon>
        <taxon>Cyanophyceae</taxon>
        <taxon>Nodosilineales</taxon>
        <taxon>Cymatolegaceae</taxon>
        <taxon>Vasconcelosia</taxon>
        <taxon>Vasconcelosia minhoensis</taxon>
    </lineage>
</organism>
<evidence type="ECO:0000259" key="1">
    <source>
        <dbReference type="Pfam" id="PF21006"/>
    </source>
</evidence>
<dbReference type="AlphaFoldDB" id="A0A8J7A823"/>
<dbReference type="InterPro" id="IPR042262">
    <property type="entry name" value="CN_hydtase_beta_C"/>
</dbReference>
<gene>
    <name evidence="2" type="ORF">IQ241_10770</name>
</gene>
<dbReference type="InterPro" id="IPR008990">
    <property type="entry name" value="Elect_transpt_acc-like_dom_sf"/>
</dbReference>
<sequence>MTAEPNTPVQISGLPPGILTEAEEPVFQAPWQAHAFALVNQLTAAKQCSWAEWTDYLANEISATEQVSPGSKSYYEQWVGACEKLLVAKGLLDPTAIDQKMTDLLAEREGEHQH</sequence>
<dbReference type="NCBIfam" id="TIGR03889">
    <property type="entry name" value="nitrile_acc"/>
    <property type="match status" value="1"/>
</dbReference>
<keyword evidence="3" id="KW-1185">Reference proteome</keyword>